<comment type="subcellular location">
    <subcellularLocation>
        <location evidence="1">Endoplasmic reticulum membrane</location>
        <topology evidence="1">Multi-pass membrane protein</topology>
    </subcellularLocation>
</comment>
<evidence type="ECO:0000256" key="1">
    <source>
        <dbReference type="ARBA" id="ARBA00004477"/>
    </source>
</evidence>
<keyword evidence="4 8" id="KW-1133">Transmembrane helix</keyword>
<feature type="region of interest" description="Disordered" evidence="7">
    <location>
        <begin position="1"/>
        <end position="32"/>
    </location>
</feature>
<evidence type="ECO:0000313" key="10">
    <source>
        <dbReference type="Proteomes" id="UP001321749"/>
    </source>
</evidence>
<dbReference type="CDD" id="cd23995">
    <property type="entry name" value="Seipin_BSCL2_like"/>
    <property type="match status" value="1"/>
</dbReference>
<evidence type="ECO:0000256" key="5">
    <source>
        <dbReference type="ARBA" id="ARBA00023098"/>
    </source>
</evidence>
<name>A0AAV9HTV9_9PEZI</name>
<dbReference type="PANTHER" id="PTHR21212">
    <property type="entry name" value="BERNARDINELLI-SEIP CONGENITAL LIPODYSTROPHY 2 HOMOLOG BSCL2 PROTEIN"/>
    <property type="match status" value="1"/>
</dbReference>
<dbReference type="GO" id="GO:0006629">
    <property type="term" value="P:lipid metabolic process"/>
    <property type="evidence" value="ECO:0007669"/>
    <property type="project" value="UniProtKB-KW"/>
</dbReference>
<sequence>MSKYRLSSSEYELVGEANRGRRREEEEDDEAEQDDFARLLSHLSEIRAGFASLISNSRSAAYSILASRAVQKTVISSALLLVASVILYGAAVAAYLAFYYAYLPDLVSERPVHLQYGYGTNPFGIVEQLDVRDRQSYNVHVELTLPRSPANEKRGNWMVLMHLTAGGGALQGSGGSRIGGGGGSYVGMLDKENKRDVTTVFDLGGYITDKEVLYTAARPAILPYEDPLVSKASRVLFLPWHIFFPKQAEAVRLMVPMAEGLVFKRGERLPKGLLLEVQAGQGLQVYNAKVVLTAQLGGLRWVMYRWRLASFVAITTTFWVIEMGVMCATVFIVGAWLSSKGESGQEAEEGVNGKVKKVKVEDAMSDTERTFPTSSGQPPLKYESGPGREGTVKKEEEEEQTVHKVPDIGLDGDDEEEGEGSGWRDSGIGTSYSDAVRREGVVKRRNTGTKGSGA</sequence>
<reference evidence="9" key="2">
    <citation type="submission" date="2023-06" db="EMBL/GenBank/DDBJ databases">
        <authorList>
            <consortium name="Lawrence Berkeley National Laboratory"/>
            <person name="Mondo S.J."/>
            <person name="Hensen N."/>
            <person name="Bonometti L."/>
            <person name="Westerberg I."/>
            <person name="Brannstrom I.O."/>
            <person name="Guillou S."/>
            <person name="Cros-Aarteil S."/>
            <person name="Calhoun S."/>
            <person name="Haridas S."/>
            <person name="Kuo A."/>
            <person name="Pangilinan J."/>
            <person name="Riley R."/>
            <person name="Labutti K."/>
            <person name="Andreopoulos B."/>
            <person name="Lipzen A."/>
            <person name="Chen C."/>
            <person name="Yanf M."/>
            <person name="Daum C."/>
            <person name="Ng V."/>
            <person name="Clum A."/>
            <person name="Steindorff A."/>
            <person name="Ohm R."/>
            <person name="Martin F."/>
            <person name="Silar P."/>
            <person name="Natvig D."/>
            <person name="Lalanne C."/>
            <person name="Gautier V."/>
            <person name="Ament-Velasquez S.L."/>
            <person name="Kruys A."/>
            <person name="Hutchinson M.I."/>
            <person name="Powell A.J."/>
            <person name="Barry K."/>
            <person name="Miller A.N."/>
            <person name="Grigoriev I.V."/>
            <person name="Debuchy R."/>
            <person name="Gladieux P."/>
            <person name="Thoren M.H."/>
            <person name="Johannesson H."/>
        </authorList>
    </citation>
    <scope>NUCLEOTIDE SEQUENCE</scope>
    <source>
        <strain evidence="9">PSN324</strain>
    </source>
</reference>
<feature type="compositionally biased region" description="Basic and acidic residues" evidence="7">
    <location>
        <begin position="390"/>
        <end position="406"/>
    </location>
</feature>
<comment type="caution">
    <text evidence="9">The sequence shown here is derived from an EMBL/GenBank/DDBJ whole genome shotgun (WGS) entry which is preliminary data.</text>
</comment>
<evidence type="ECO:0000256" key="4">
    <source>
        <dbReference type="ARBA" id="ARBA00022989"/>
    </source>
</evidence>
<dbReference type="PANTHER" id="PTHR21212:SF0">
    <property type="entry name" value="SEIPIN"/>
    <property type="match status" value="1"/>
</dbReference>
<evidence type="ECO:0000256" key="8">
    <source>
        <dbReference type="SAM" id="Phobius"/>
    </source>
</evidence>
<keyword evidence="3" id="KW-0256">Endoplasmic reticulum</keyword>
<evidence type="ECO:0000313" key="9">
    <source>
        <dbReference type="EMBL" id="KAK4463778.1"/>
    </source>
</evidence>
<dbReference type="EMBL" id="MU864955">
    <property type="protein sequence ID" value="KAK4463778.1"/>
    <property type="molecule type" value="Genomic_DNA"/>
</dbReference>
<dbReference type="Proteomes" id="UP001321749">
    <property type="component" value="Unassembled WGS sequence"/>
</dbReference>
<dbReference type="AlphaFoldDB" id="A0AAV9HTV9"/>
<evidence type="ECO:0000256" key="3">
    <source>
        <dbReference type="ARBA" id="ARBA00022824"/>
    </source>
</evidence>
<reference evidence="9" key="1">
    <citation type="journal article" date="2023" name="Mol. Phylogenet. Evol.">
        <title>Genome-scale phylogeny and comparative genomics of the fungal order Sordariales.</title>
        <authorList>
            <person name="Hensen N."/>
            <person name="Bonometti L."/>
            <person name="Westerberg I."/>
            <person name="Brannstrom I.O."/>
            <person name="Guillou S."/>
            <person name="Cros-Aarteil S."/>
            <person name="Calhoun S."/>
            <person name="Haridas S."/>
            <person name="Kuo A."/>
            <person name="Mondo S."/>
            <person name="Pangilinan J."/>
            <person name="Riley R."/>
            <person name="LaButti K."/>
            <person name="Andreopoulos B."/>
            <person name="Lipzen A."/>
            <person name="Chen C."/>
            <person name="Yan M."/>
            <person name="Daum C."/>
            <person name="Ng V."/>
            <person name="Clum A."/>
            <person name="Steindorff A."/>
            <person name="Ohm R.A."/>
            <person name="Martin F."/>
            <person name="Silar P."/>
            <person name="Natvig D.O."/>
            <person name="Lalanne C."/>
            <person name="Gautier V."/>
            <person name="Ament-Velasquez S.L."/>
            <person name="Kruys A."/>
            <person name="Hutchinson M.I."/>
            <person name="Powell A.J."/>
            <person name="Barry K."/>
            <person name="Miller A.N."/>
            <person name="Grigoriev I.V."/>
            <person name="Debuchy R."/>
            <person name="Gladieux P."/>
            <person name="Hiltunen Thoren M."/>
            <person name="Johannesson H."/>
        </authorList>
    </citation>
    <scope>NUCLEOTIDE SEQUENCE</scope>
    <source>
        <strain evidence="9">PSN324</strain>
    </source>
</reference>
<keyword evidence="5" id="KW-0443">Lipid metabolism</keyword>
<dbReference type="GO" id="GO:0005789">
    <property type="term" value="C:endoplasmic reticulum membrane"/>
    <property type="evidence" value="ECO:0007669"/>
    <property type="project" value="UniProtKB-SubCell"/>
</dbReference>
<dbReference type="InterPro" id="IPR009617">
    <property type="entry name" value="Seipin"/>
</dbReference>
<feature type="region of interest" description="Disordered" evidence="7">
    <location>
        <begin position="362"/>
        <end position="454"/>
    </location>
</feature>
<feature type="compositionally biased region" description="Polar residues" evidence="7">
    <location>
        <begin position="1"/>
        <end position="10"/>
    </location>
</feature>
<organism evidence="9 10">
    <name type="scientific">Cladorrhinum samala</name>
    <dbReference type="NCBI Taxonomy" id="585594"/>
    <lineage>
        <taxon>Eukaryota</taxon>
        <taxon>Fungi</taxon>
        <taxon>Dikarya</taxon>
        <taxon>Ascomycota</taxon>
        <taxon>Pezizomycotina</taxon>
        <taxon>Sordariomycetes</taxon>
        <taxon>Sordariomycetidae</taxon>
        <taxon>Sordariales</taxon>
        <taxon>Podosporaceae</taxon>
        <taxon>Cladorrhinum</taxon>
    </lineage>
</organism>
<accession>A0AAV9HTV9</accession>
<dbReference type="Pfam" id="PF06775">
    <property type="entry name" value="Seipin"/>
    <property type="match status" value="1"/>
</dbReference>
<protein>
    <submittedName>
        <fullName evidence="9">Adipose-regulatory protein-domain-containing protein</fullName>
    </submittedName>
</protein>
<keyword evidence="2 8" id="KW-0812">Transmembrane</keyword>
<evidence type="ECO:0000256" key="6">
    <source>
        <dbReference type="ARBA" id="ARBA00023136"/>
    </source>
</evidence>
<dbReference type="GO" id="GO:0140042">
    <property type="term" value="P:lipid droplet formation"/>
    <property type="evidence" value="ECO:0007669"/>
    <property type="project" value="UniProtKB-ARBA"/>
</dbReference>
<feature type="compositionally biased region" description="Acidic residues" evidence="7">
    <location>
        <begin position="410"/>
        <end position="419"/>
    </location>
</feature>
<keyword evidence="10" id="KW-1185">Reference proteome</keyword>
<proteinExistence type="predicted"/>
<gene>
    <name evidence="9" type="ORF">QBC42DRAFT_221889</name>
</gene>
<evidence type="ECO:0000256" key="2">
    <source>
        <dbReference type="ARBA" id="ARBA00022692"/>
    </source>
</evidence>
<evidence type="ECO:0000256" key="7">
    <source>
        <dbReference type="SAM" id="MobiDB-lite"/>
    </source>
</evidence>
<keyword evidence="6 8" id="KW-0472">Membrane</keyword>
<feature type="transmembrane region" description="Helical" evidence="8">
    <location>
        <begin position="78"/>
        <end position="102"/>
    </location>
</feature>